<sequence>MSQCQDVQCQPAKHLRPLCLRDTGVLGTIWAGDAPERYCDEQADETGRQQPDRLVEESITDFLPDNARPKMVLYDEREPSHGYANTSENDACTKSANSIMHCPSVPSPAQDQMHGKTNHEHDDVRHRHCDRQGGCDDLCRRHSRQNWVCRCPDE</sequence>
<gene>
    <name evidence="1" type="ordered locus">Avi_2763</name>
</gene>
<accession>B9JXL6</accession>
<dbReference type="Proteomes" id="UP000001596">
    <property type="component" value="Chromosome 1"/>
</dbReference>
<keyword evidence="2" id="KW-1185">Reference proteome</keyword>
<evidence type="ECO:0000313" key="2">
    <source>
        <dbReference type="Proteomes" id="UP000001596"/>
    </source>
</evidence>
<reference evidence="1 2" key="1">
    <citation type="journal article" date="2009" name="J. Bacteriol.">
        <title>Genome sequences of three Agrobacterium biovars help elucidate the evolution of multichromosome genomes in bacteria.</title>
        <authorList>
            <person name="Slater S.C."/>
            <person name="Goldman B.S."/>
            <person name="Goodner B."/>
            <person name="Setubal J.C."/>
            <person name="Farrand S.K."/>
            <person name="Nester E.W."/>
            <person name="Burr T.J."/>
            <person name="Banta L."/>
            <person name="Dickerman A.W."/>
            <person name="Paulsen I."/>
            <person name="Otten L."/>
            <person name="Suen G."/>
            <person name="Welch R."/>
            <person name="Almeida N.F."/>
            <person name="Arnold F."/>
            <person name="Burton O.T."/>
            <person name="Du Z."/>
            <person name="Ewing A."/>
            <person name="Godsy E."/>
            <person name="Heisel S."/>
            <person name="Houmiel K.L."/>
            <person name="Jhaveri J."/>
            <person name="Lu J."/>
            <person name="Miller N.M."/>
            <person name="Norton S."/>
            <person name="Chen Q."/>
            <person name="Phoolcharoen W."/>
            <person name="Ohlin V."/>
            <person name="Ondrusek D."/>
            <person name="Pride N."/>
            <person name="Stricklin S.L."/>
            <person name="Sun J."/>
            <person name="Wheeler C."/>
            <person name="Wilson L."/>
            <person name="Zhu H."/>
            <person name="Wood D.W."/>
        </authorList>
    </citation>
    <scope>NUCLEOTIDE SEQUENCE [LARGE SCALE GENOMIC DNA]</scope>
    <source>
        <strain evidence="2">S4 / ATCC BAA-846</strain>
    </source>
</reference>
<proteinExistence type="predicted"/>
<dbReference type="KEGG" id="avi:Avi_2763"/>
<dbReference type="HOGENOM" id="CLU_1700523_0_0_5"/>
<evidence type="ECO:0000313" key="1">
    <source>
        <dbReference type="EMBL" id="ACM36993.1"/>
    </source>
</evidence>
<dbReference type="AlphaFoldDB" id="B9JXL6"/>
<protein>
    <submittedName>
        <fullName evidence="1">Uncharacterized protein</fullName>
    </submittedName>
</protein>
<name>B9JXL6_ALLAM</name>
<organism evidence="1 2">
    <name type="scientific">Allorhizobium ampelinum (strain ATCC BAA-846 / DSM 112012 / S4)</name>
    <name type="common">Agrobacterium vitis (strain S4)</name>
    <dbReference type="NCBI Taxonomy" id="311402"/>
    <lineage>
        <taxon>Bacteria</taxon>
        <taxon>Pseudomonadati</taxon>
        <taxon>Pseudomonadota</taxon>
        <taxon>Alphaproteobacteria</taxon>
        <taxon>Hyphomicrobiales</taxon>
        <taxon>Rhizobiaceae</taxon>
        <taxon>Rhizobium/Agrobacterium group</taxon>
        <taxon>Allorhizobium</taxon>
        <taxon>Allorhizobium ampelinum</taxon>
    </lineage>
</organism>
<dbReference type="STRING" id="311402.Avi_2763"/>
<dbReference type="EMBL" id="CP000633">
    <property type="protein sequence ID" value="ACM36993.1"/>
    <property type="molecule type" value="Genomic_DNA"/>
</dbReference>